<sequence>MDLNLIQAFVDIVDAGNLAEAGRRRGVTRSQVSRQLRELEIQSGAQLMRRTTRRLELTEPGHALYRHGLAILREVASAQAEIDSLGKTLRGHVRLSVPTGLGDTFVAPLLLAFAERHPGITLRVFFNNRVNDLIAAEIDVALKVTSQPPLDHVARDVCAIEWGLYAAPSYLERTGPIRVPADLAAADFLCPPYFARPFELHLTRGDQRDAVQLLPRLQSEHFPFLIRAVQAGHGVCLLPVYAGWQDAHAGRLVKVLPDWRPEGLGDRLYLITTPNPHPPMATRALIDFLREQIPALPVFRDAPDGSA</sequence>
<dbReference type="GO" id="GO:0003700">
    <property type="term" value="F:DNA-binding transcription factor activity"/>
    <property type="evidence" value="ECO:0007669"/>
    <property type="project" value="InterPro"/>
</dbReference>
<dbReference type="GO" id="GO:0043565">
    <property type="term" value="F:sequence-specific DNA binding"/>
    <property type="evidence" value="ECO:0007669"/>
    <property type="project" value="TreeGrafter"/>
</dbReference>
<keyword evidence="2" id="KW-0805">Transcription regulation</keyword>
<dbReference type="RefSeq" id="WP_053822628.1">
    <property type="nucleotide sequence ID" value="NZ_BAAAEB010000036.1"/>
</dbReference>
<dbReference type="Proteomes" id="UP001056648">
    <property type="component" value="Chromosome 2"/>
</dbReference>
<reference evidence="6 8" key="1">
    <citation type="submission" date="2020-05" db="EMBL/GenBank/DDBJ databases">
        <title>MicrobeNet Type strains.</title>
        <authorList>
            <person name="Nicholson A.C."/>
        </authorList>
    </citation>
    <scope>NUCLEOTIDE SEQUENCE [LARGE SCALE GENOMIC DNA]</scope>
    <source>
        <strain evidence="6 8">ATCC 700815</strain>
    </source>
</reference>
<keyword evidence="9" id="KW-1185">Reference proteome</keyword>
<comment type="similarity">
    <text evidence="1">Belongs to the LysR transcriptional regulatory family.</text>
</comment>
<dbReference type="InterPro" id="IPR036388">
    <property type="entry name" value="WH-like_DNA-bd_sf"/>
</dbReference>
<evidence type="ECO:0000313" key="9">
    <source>
        <dbReference type="Proteomes" id="UP001056648"/>
    </source>
</evidence>
<proteinExistence type="inferred from homology"/>
<dbReference type="Gene3D" id="3.40.190.290">
    <property type="match status" value="1"/>
</dbReference>
<dbReference type="EMBL" id="CP098736">
    <property type="protein sequence ID" value="USE80476.1"/>
    <property type="molecule type" value="Genomic_DNA"/>
</dbReference>
<evidence type="ECO:0000313" key="7">
    <source>
        <dbReference type="EMBL" id="USE80476.1"/>
    </source>
</evidence>
<evidence type="ECO:0000259" key="5">
    <source>
        <dbReference type="PROSITE" id="PS50931"/>
    </source>
</evidence>
<evidence type="ECO:0000256" key="2">
    <source>
        <dbReference type="ARBA" id="ARBA00023015"/>
    </source>
</evidence>
<dbReference type="SUPFAM" id="SSF46785">
    <property type="entry name" value="Winged helix' DNA-binding domain"/>
    <property type="match status" value="1"/>
</dbReference>
<evidence type="ECO:0000256" key="1">
    <source>
        <dbReference type="ARBA" id="ARBA00009437"/>
    </source>
</evidence>
<dbReference type="InterPro" id="IPR000847">
    <property type="entry name" value="LysR_HTH_N"/>
</dbReference>
<dbReference type="PANTHER" id="PTHR30537:SF5">
    <property type="entry name" value="HTH-TYPE TRANSCRIPTIONAL ACTIVATOR TTDR-RELATED"/>
    <property type="match status" value="1"/>
</dbReference>
<keyword evidence="4" id="KW-0804">Transcription</keyword>
<dbReference type="InterPro" id="IPR036390">
    <property type="entry name" value="WH_DNA-bd_sf"/>
</dbReference>
<organism evidence="6 8">
    <name type="scientific">Cupriavidus gilardii</name>
    <dbReference type="NCBI Taxonomy" id="82541"/>
    <lineage>
        <taxon>Bacteria</taxon>
        <taxon>Pseudomonadati</taxon>
        <taxon>Pseudomonadota</taxon>
        <taxon>Betaproteobacteria</taxon>
        <taxon>Burkholderiales</taxon>
        <taxon>Burkholderiaceae</taxon>
        <taxon>Cupriavidus</taxon>
    </lineage>
</organism>
<evidence type="ECO:0000313" key="8">
    <source>
        <dbReference type="Proteomes" id="UP000542973"/>
    </source>
</evidence>
<protein>
    <submittedName>
        <fullName evidence="6">LysR family transcriptional regulator</fullName>
    </submittedName>
    <submittedName>
        <fullName evidence="7">LysR substrate-binding domain-containing protein</fullName>
    </submittedName>
</protein>
<dbReference type="SUPFAM" id="SSF53850">
    <property type="entry name" value="Periplasmic binding protein-like II"/>
    <property type="match status" value="1"/>
</dbReference>
<evidence type="ECO:0000313" key="6">
    <source>
        <dbReference type="EMBL" id="NNH11527.1"/>
    </source>
</evidence>
<dbReference type="AlphaFoldDB" id="A0A849BFZ5"/>
<dbReference type="GO" id="GO:0006351">
    <property type="term" value="P:DNA-templated transcription"/>
    <property type="evidence" value="ECO:0007669"/>
    <property type="project" value="TreeGrafter"/>
</dbReference>
<evidence type="ECO:0000256" key="3">
    <source>
        <dbReference type="ARBA" id="ARBA00023125"/>
    </source>
</evidence>
<reference evidence="7" key="2">
    <citation type="submission" date="2022-06" db="EMBL/GenBank/DDBJ databases">
        <title>Complete genome sequence and characterization of Cupriavidus gilardii QJ1 isolated from contaminating cells.</title>
        <authorList>
            <person name="Qi J."/>
        </authorList>
    </citation>
    <scope>NUCLEOTIDE SEQUENCE</scope>
    <source>
        <strain evidence="7">QJ1</strain>
    </source>
</reference>
<dbReference type="InterPro" id="IPR005119">
    <property type="entry name" value="LysR_subst-bd"/>
</dbReference>
<dbReference type="InterPro" id="IPR058163">
    <property type="entry name" value="LysR-type_TF_proteobact-type"/>
</dbReference>
<name>A0A849BFZ5_9BURK</name>
<dbReference type="Proteomes" id="UP000542973">
    <property type="component" value="Unassembled WGS sequence"/>
</dbReference>
<keyword evidence="3" id="KW-0238">DNA-binding</keyword>
<dbReference type="CDD" id="cd08422">
    <property type="entry name" value="PBP2_CrgA_like"/>
    <property type="match status" value="1"/>
</dbReference>
<dbReference type="Pfam" id="PF00126">
    <property type="entry name" value="HTH_1"/>
    <property type="match status" value="1"/>
</dbReference>
<dbReference type="Pfam" id="PF03466">
    <property type="entry name" value="LysR_substrate"/>
    <property type="match status" value="1"/>
</dbReference>
<gene>
    <name evidence="6" type="ORF">HLB16_11620</name>
    <name evidence="7" type="ORF">NDR89_11910</name>
</gene>
<dbReference type="Gene3D" id="1.10.10.10">
    <property type="entry name" value="Winged helix-like DNA-binding domain superfamily/Winged helix DNA-binding domain"/>
    <property type="match status" value="1"/>
</dbReference>
<dbReference type="PROSITE" id="PS50931">
    <property type="entry name" value="HTH_LYSR"/>
    <property type="match status" value="1"/>
</dbReference>
<feature type="domain" description="HTH lysR-type" evidence="5">
    <location>
        <begin position="1"/>
        <end position="58"/>
    </location>
</feature>
<dbReference type="FunFam" id="1.10.10.10:FF:000001">
    <property type="entry name" value="LysR family transcriptional regulator"/>
    <property type="match status" value="1"/>
</dbReference>
<accession>A0A849BFZ5</accession>
<dbReference type="EMBL" id="JABEMD010000016">
    <property type="protein sequence ID" value="NNH11527.1"/>
    <property type="molecule type" value="Genomic_DNA"/>
</dbReference>
<dbReference type="PANTHER" id="PTHR30537">
    <property type="entry name" value="HTH-TYPE TRANSCRIPTIONAL REGULATOR"/>
    <property type="match status" value="1"/>
</dbReference>
<evidence type="ECO:0000256" key="4">
    <source>
        <dbReference type="ARBA" id="ARBA00023163"/>
    </source>
</evidence>